<evidence type="ECO:0000313" key="8">
    <source>
        <dbReference type="Proteomes" id="UP000815677"/>
    </source>
</evidence>
<feature type="chain" id="PRO_5045948973" evidence="6">
    <location>
        <begin position="18"/>
        <end position="131"/>
    </location>
</feature>
<evidence type="ECO:0000256" key="1">
    <source>
        <dbReference type="ARBA" id="ARBA00022722"/>
    </source>
</evidence>
<evidence type="ECO:0000256" key="6">
    <source>
        <dbReference type="SAM" id="SignalP"/>
    </source>
</evidence>
<dbReference type="PANTHER" id="PTHR42104:SF1">
    <property type="entry name" value="EXTRACELLULAR GUANYL-SPECIFIC RIBONUCLEASE RNTA (AFU_ORTHOLOGUE AFUA_4G03230)"/>
    <property type="match status" value="1"/>
</dbReference>
<feature type="signal peptide" evidence="6">
    <location>
        <begin position="1"/>
        <end position="17"/>
    </location>
</feature>
<dbReference type="Pfam" id="PF00545">
    <property type="entry name" value="Ribonuclease"/>
    <property type="match status" value="1"/>
</dbReference>
<organism evidence="7 8">
    <name type="scientific">Mycena chlorophos</name>
    <name type="common">Agaric fungus</name>
    <name type="synonym">Agaricus chlorophos</name>
    <dbReference type="NCBI Taxonomy" id="658473"/>
    <lineage>
        <taxon>Eukaryota</taxon>
        <taxon>Fungi</taxon>
        <taxon>Dikarya</taxon>
        <taxon>Basidiomycota</taxon>
        <taxon>Agaricomycotina</taxon>
        <taxon>Agaricomycetes</taxon>
        <taxon>Agaricomycetidae</taxon>
        <taxon>Agaricales</taxon>
        <taxon>Marasmiineae</taxon>
        <taxon>Mycenaceae</taxon>
        <taxon>Mycena</taxon>
    </lineage>
</organism>
<keyword evidence="6" id="KW-0732">Signal</keyword>
<evidence type="ECO:0000256" key="4">
    <source>
        <dbReference type="ARBA" id="ARBA00023157"/>
    </source>
</evidence>
<keyword evidence="4" id="KW-1015">Disulfide bond</keyword>
<dbReference type="InterPro" id="IPR016191">
    <property type="entry name" value="Ribonuclease/ribotoxin"/>
</dbReference>
<keyword evidence="5" id="KW-0456">Lyase</keyword>
<evidence type="ECO:0000256" key="2">
    <source>
        <dbReference type="ARBA" id="ARBA00022759"/>
    </source>
</evidence>
<keyword evidence="2" id="KW-0255">Endonuclease</keyword>
<keyword evidence="3" id="KW-0378">Hydrolase</keyword>
<keyword evidence="8" id="KW-1185">Reference proteome</keyword>
<keyword evidence="1" id="KW-0540">Nuclease</keyword>
<protein>
    <submittedName>
        <fullName evidence="7">Guanyl-specific ribonuclease C2</fullName>
    </submittedName>
</protein>
<evidence type="ECO:0000256" key="5">
    <source>
        <dbReference type="ARBA" id="ARBA00023239"/>
    </source>
</evidence>
<dbReference type="SUPFAM" id="SSF53933">
    <property type="entry name" value="Microbial ribonucleases"/>
    <property type="match status" value="1"/>
</dbReference>
<evidence type="ECO:0000313" key="7">
    <source>
        <dbReference type="EMBL" id="GAT50512.1"/>
    </source>
</evidence>
<sequence length="131" mass="13859">MLRITSVVLALVAAVIAKPVDPRALPSGDVTCGSNVYTVSKVSSATSAGYDHIDDPLGSDSYPHQFYDDENLKLYCSGSKWYEWPILTSGTYSGGSPGADRVIFNTDGTYCAVVTHTGASSYDGFVSCEGD</sequence>
<reference evidence="7" key="1">
    <citation type="submission" date="2014-09" db="EMBL/GenBank/DDBJ databases">
        <title>Genome sequence of the luminous mushroom Mycena chlorophos for searching fungal bioluminescence genes.</title>
        <authorList>
            <person name="Tanaka Y."/>
            <person name="Kasuga D."/>
            <person name="Oba Y."/>
            <person name="Hase S."/>
            <person name="Sato K."/>
            <person name="Oba Y."/>
            <person name="Sakakibara Y."/>
        </authorList>
    </citation>
    <scope>NUCLEOTIDE SEQUENCE</scope>
</reference>
<name>A0ABQ0LJ22_MYCCL</name>
<dbReference type="Proteomes" id="UP000815677">
    <property type="component" value="Unassembled WGS sequence"/>
</dbReference>
<evidence type="ECO:0000256" key="3">
    <source>
        <dbReference type="ARBA" id="ARBA00022801"/>
    </source>
</evidence>
<proteinExistence type="predicted"/>
<accession>A0ABQ0LJ22</accession>
<dbReference type="InterPro" id="IPR000026">
    <property type="entry name" value="N1-like"/>
</dbReference>
<dbReference type="EMBL" id="DF846517">
    <property type="protein sequence ID" value="GAT50512.1"/>
    <property type="molecule type" value="Genomic_DNA"/>
</dbReference>
<gene>
    <name evidence="7" type="ORF">MCHLO_07748</name>
</gene>
<dbReference type="Gene3D" id="3.10.450.30">
    <property type="entry name" value="Microbial ribonucleases"/>
    <property type="match status" value="1"/>
</dbReference>
<dbReference type="PANTHER" id="PTHR42104">
    <property type="entry name" value="EXTRACELLULAR GUANYL-SPECIFIC RIBONUCLEASE RNTA (AFU_ORTHOLOGUE AFUA_4G03230)"/>
    <property type="match status" value="1"/>
</dbReference>